<reference evidence="2" key="1">
    <citation type="submission" date="2023-04" db="EMBL/GenBank/DDBJ databases">
        <authorList>
            <person name="Li W."/>
        </authorList>
    </citation>
    <scope>NUCLEOTIDE SEQUENCE</scope>
    <source>
        <strain evidence="2">QITACRE101</strain>
    </source>
</reference>
<protein>
    <recommendedName>
        <fullName evidence="4">Lipoprotein</fullName>
    </recommendedName>
</protein>
<comment type="caution">
    <text evidence="2">The sequence shown here is derived from an EMBL/GenBank/DDBJ whole genome shotgun (WGS) entry which is preliminary data.</text>
</comment>
<dbReference type="PROSITE" id="PS51257">
    <property type="entry name" value="PROKAR_LIPOPROTEIN"/>
    <property type="match status" value="1"/>
</dbReference>
<keyword evidence="1" id="KW-0175">Coiled coil</keyword>
<feature type="coiled-coil region" evidence="1">
    <location>
        <begin position="71"/>
        <end position="158"/>
    </location>
</feature>
<dbReference type="Proteomes" id="UP001162044">
    <property type="component" value="Unassembled WGS sequence"/>
</dbReference>
<dbReference type="EMBL" id="JARVQW010000004">
    <property type="protein sequence ID" value="MDH2305657.1"/>
    <property type="molecule type" value="Genomic_DNA"/>
</dbReference>
<evidence type="ECO:0008006" key="4">
    <source>
        <dbReference type="Google" id="ProtNLM"/>
    </source>
</evidence>
<sequence>MKLLPLITLGSVLVLSGCATNVEDCDPTAGDVNIITKFNCKYSGTYDKRIELKQEKLEHEKVLNNEFKAVFAAIENEKRQVNADLKSQQKSQQALNNSINNLLNQARAKSKNSKSIQNQIYSIDQKMKENQNAPERSVMQKQLELESLKNQVLDLQKDLDLK</sequence>
<evidence type="ECO:0000313" key="2">
    <source>
        <dbReference type="EMBL" id="MDH2305657.1"/>
    </source>
</evidence>
<dbReference type="RefSeq" id="WP_238789289.1">
    <property type="nucleotide sequence ID" value="NZ_JARVQW010000004.1"/>
</dbReference>
<proteinExistence type="predicted"/>
<evidence type="ECO:0000256" key="1">
    <source>
        <dbReference type="SAM" id="Coils"/>
    </source>
</evidence>
<dbReference type="AlphaFoldDB" id="A0AB35LB15"/>
<accession>A0AB35LB15</accession>
<name>A0AB35LB15_PRORE</name>
<organism evidence="2 3">
    <name type="scientific">Providencia rettgeri</name>
    <dbReference type="NCBI Taxonomy" id="587"/>
    <lineage>
        <taxon>Bacteria</taxon>
        <taxon>Pseudomonadati</taxon>
        <taxon>Pseudomonadota</taxon>
        <taxon>Gammaproteobacteria</taxon>
        <taxon>Enterobacterales</taxon>
        <taxon>Morganellaceae</taxon>
        <taxon>Providencia</taxon>
    </lineage>
</organism>
<evidence type="ECO:0000313" key="3">
    <source>
        <dbReference type="Proteomes" id="UP001162044"/>
    </source>
</evidence>
<reference evidence="2" key="2">
    <citation type="submission" date="2023-10" db="EMBL/GenBank/DDBJ databases">
        <title>Analysis of Resistance Genes of Carbapenem-resistant Providencia rettgeri.</title>
        <authorList>
            <person name="Liu M."/>
        </authorList>
    </citation>
    <scope>NUCLEOTIDE SEQUENCE</scope>
    <source>
        <strain evidence="2">QITACRE101</strain>
    </source>
</reference>
<gene>
    <name evidence="2" type="ORF">QDQ51_09560</name>
</gene>